<feature type="domain" description="Lipid/polyisoprenoid-binding YceI-like" evidence="2">
    <location>
        <begin position="35"/>
        <end position="199"/>
    </location>
</feature>
<accession>A0A511B296</accession>
<comment type="caution">
    <text evidence="3">The sequence shown here is derived from an EMBL/GenBank/DDBJ whole genome shotgun (WGS) entry which is preliminary data.</text>
</comment>
<protein>
    <submittedName>
        <fullName evidence="3">Polyisoprenoid-binding protein</fullName>
    </submittedName>
</protein>
<dbReference type="OrthoDB" id="9811006at2"/>
<reference evidence="3 4" key="1">
    <citation type="submission" date="2019-07" db="EMBL/GenBank/DDBJ databases">
        <title>Whole genome shotgun sequence of Gluconobacter wancherniae NBRC 103581.</title>
        <authorList>
            <person name="Hosoyama A."/>
            <person name="Uohara A."/>
            <person name="Ohji S."/>
            <person name="Ichikawa N."/>
        </authorList>
    </citation>
    <scope>NUCLEOTIDE SEQUENCE [LARGE SCALE GENOMIC DNA]</scope>
    <source>
        <strain evidence="3 4">NBRC 103581</strain>
    </source>
</reference>
<dbReference type="PANTHER" id="PTHR34406">
    <property type="entry name" value="PROTEIN YCEI"/>
    <property type="match status" value="1"/>
</dbReference>
<dbReference type="PANTHER" id="PTHR34406:SF1">
    <property type="entry name" value="PROTEIN YCEI"/>
    <property type="match status" value="1"/>
</dbReference>
<dbReference type="AlphaFoldDB" id="A0A511B296"/>
<dbReference type="RefSeq" id="WP_146796294.1">
    <property type="nucleotide sequence ID" value="NZ_BARC01000008.1"/>
</dbReference>
<dbReference type="InterPro" id="IPR036761">
    <property type="entry name" value="TTHA0802/YceI-like_sf"/>
</dbReference>
<dbReference type="Proteomes" id="UP000321230">
    <property type="component" value="Unassembled WGS sequence"/>
</dbReference>
<name>A0A511B296_9PROT</name>
<evidence type="ECO:0000256" key="1">
    <source>
        <dbReference type="SAM" id="SignalP"/>
    </source>
</evidence>
<evidence type="ECO:0000259" key="2">
    <source>
        <dbReference type="SMART" id="SM00867"/>
    </source>
</evidence>
<dbReference type="SMART" id="SM00867">
    <property type="entry name" value="YceI"/>
    <property type="match status" value="1"/>
</dbReference>
<dbReference type="Gene3D" id="2.40.128.110">
    <property type="entry name" value="Lipid/polyisoprenoid-binding, YceI-like"/>
    <property type="match status" value="1"/>
</dbReference>
<dbReference type="SUPFAM" id="SSF101874">
    <property type="entry name" value="YceI-like"/>
    <property type="match status" value="1"/>
</dbReference>
<evidence type="ECO:0000313" key="3">
    <source>
        <dbReference type="EMBL" id="GEK93912.1"/>
    </source>
</evidence>
<organism evidence="3 4">
    <name type="scientific">Gluconobacter wancherniae NBRC 103581</name>
    <dbReference type="NCBI Taxonomy" id="656744"/>
    <lineage>
        <taxon>Bacteria</taxon>
        <taxon>Pseudomonadati</taxon>
        <taxon>Pseudomonadota</taxon>
        <taxon>Alphaproteobacteria</taxon>
        <taxon>Acetobacterales</taxon>
        <taxon>Acetobacteraceae</taxon>
        <taxon>Gluconobacter</taxon>
    </lineage>
</organism>
<feature type="chain" id="PRO_5021710267" evidence="1">
    <location>
        <begin position="25"/>
        <end position="202"/>
    </location>
</feature>
<gene>
    <name evidence="3" type="ORF">GWA01_16820</name>
</gene>
<sequence length="202" mass="21088">MNSKFLGTSLAALGLVASLSTASAATAPRDVQAGTYNVETSHTQIGFSLLHFGFTDYNGLFSGVTGTLTLDPAHPADSSLSIHVPVASVQTTSDKLTGELKGADWFDATKFPEATFVSTKVVPAGANKATVTGDFTLHGVTKPVTLHVTYINAGINPLDKAYTVGFRATGKIKRSEFGVKTYVPMVGDDVTLTIAGAFEKQG</sequence>
<keyword evidence="4" id="KW-1185">Reference proteome</keyword>
<dbReference type="Pfam" id="PF04264">
    <property type="entry name" value="YceI"/>
    <property type="match status" value="1"/>
</dbReference>
<feature type="signal peptide" evidence="1">
    <location>
        <begin position="1"/>
        <end position="24"/>
    </location>
</feature>
<dbReference type="EMBL" id="BJUZ01000002">
    <property type="protein sequence ID" value="GEK93912.1"/>
    <property type="molecule type" value="Genomic_DNA"/>
</dbReference>
<keyword evidence="1" id="KW-0732">Signal</keyword>
<dbReference type="InterPro" id="IPR007372">
    <property type="entry name" value="Lipid/polyisoprenoid-bd_YceI"/>
</dbReference>
<evidence type="ECO:0000313" key="4">
    <source>
        <dbReference type="Proteomes" id="UP000321230"/>
    </source>
</evidence>
<proteinExistence type="predicted"/>